<reference evidence="1" key="2">
    <citation type="journal article" date="2021" name="Genome Biol. Evol.">
        <title>Developing a high-quality reference genome for a parasitic bivalve with doubly uniparental inheritance (Bivalvia: Unionida).</title>
        <authorList>
            <person name="Smith C.H."/>
        </authorList>
    </citation>
    <scope>NUCLEOTIDE SEQUENCE</scope>
    <source>
        <strain evidence="1">CHS0354</strain>
        <tissue evidence="1">Mantle</tissue>
    </source>
</reference>
<evidence type="ECO:0000313" key="2">
    <source>
        <dbReference type="Proteomes" id="UP001195483"/>
    </source>
</evidence>
<reference evidence="1" key="1">
    <citation type="journal article" date="2021" name="Genome Biol. Evol.">
        <title>A High-Quality Reference Genome for a Parasitic Bivalve with Doubly Uniparental Inheritance (Bivalvia: Unionida).</title>
        <authorList>
            <person name="Smith C.H."/>
        </authorList>
    </citation>
    <scope>NUCLEOTIDE SEQUENCE</scope>
    <source>
        <strain evidence="1">CHS0354</strain>
    </source>
</reference>
<keyword evidence="2" id="KW-1185">Reference proteome</keyword>
<proteinExistence type="predicted"/>
<accession>A0AAE0T9N5</accession>
<organism evidence="1 2">
    <name type="scientific">Potamilus streckersoni</name>
    <dbReference type="NCBI Taxonomy" id="2493646"/>
    <lineage>
        <taxon>Eukaryota</taxon>
        <taxon>Metazoa</taxon>
        <taxon>Spiralia</taxon>
        <taxon>Lophotrochozoa</taxon>
        <taxon>Mollusca</taxon>
        <taxon>Bivalvia</taxon>
        <taxon>Autobranchia</taxon>
        <taxon>Heteroconchia</taxon>
        <taxon>Palaeoheterodonta</taxon>
        <taxon>Unionida</taxon>
        <taxon>Unionoidea</taxon>
        <taxon>Unionidae</taxon>
        <taxon>Ambleminae</taxon>
        <taxon>Lampsilini</taxon>
        <taxon>Potamilus</taxon>
    </lineage>
</organism>
<dbReference type="Proteomes" id="UP001195483">
    <property type="component" value="Unassembled WGS sequence"/>
</dbReference>
<protein>
    <submittedName>
        <fullName evidence="1">Uncharacterized protein</fullName>
    </submittedName>
</protein>
<reference evidence="1" key="3">
    <citation type="submission" date="2023-05" db="EMBL/GenBank/DDBJ databases">
        <authorList>
            <person name="Smith C.H."/>
        </authorList>
    </citation>
    <scope>NUCLEOTIDE SEQUENCE</scope>
    <source>
        <strain evidence="1">CHS0354</strain>
        <tissue evidence="1">Mantle</tissue>
    </source>
</reference>
<sequence length="173" mass="19714">MTVRETFLTKAFQDFEQADTNDVIEVLEDHKVRRIPRKENIHQTIMEIADKELIQEPMFVIDIWTHHLMKMGLTSAEIDTIQAKCKPTSKMVVCIVSFPSNMTESQKTISKYLFKFVTGSDIICTSKIAVTFGHLEGLSSRLWPMLVAVLFNCQKTNKAIQTSVDRDENSTVG</sequence>
<comment type="caution">
    <text evidence="1">The sequence shown here is derived from an EMBL/GenBank/DDBJ whole genome shotgun (WGS) entry which is preliminary data.</text>
</comment>
<name>A0AAE0T9N5_9BIVA</name>
<dbReference type="AlphaFoldDB" id="A0AAE0T9N5"/>
<evidence type="ECO:0000313" key="1">
    <source>
        <dbReference type="EMBL" id="KAK3605914.1"/>
    </source>
</evidence>
<dbReference type="EMBL" id="JAEAOA010001101">
    <property type="protein sequence ID" value="KAK3605914.1"/>
    <property type="molecule type" value="Genomic_DNA"/>
</dbReference>
<gene>
    <name evidence="1" type="ORF">CHS0354_017819</name>
</gene>